<feature type="signal peptide" evidence="3">
    <location>
        <begin position="1"/>
        <end position="26"/>
    </location>
</feature>
<evidence type="ECO:0000313" key="4">
    <source>
        <dbReference type="Proteomes" id="UP000515135"/>
    </source>
</evidence>
<keyword evidence="2" id="KW-0472">Membrane</keyword>
<organism evidence="4 5">
    <name type="scientific">Branchiostoma belcheri</name>
    <name type="common">Amphioxus</name>
    <dbReference type="NCBI Taxonomy" id="7741"/>
    <lineage>
        <taxon>Eukaryota</taxon>
        <taxon>Metazoa</taxon>
        <taxon>Chordata</taxon>
        <taxon>Cephalochordata</taxon>
        <taxon>Leptocardii</taxon>
        <taxon>Amphioxiformes</taxon>
        <taxon>Branchiostomatidae</taxon>
        <taxon>Branchiostoma</taxon>
    </lineage>
</organism>
<dbReference type="Proteomes" id="UP000515135">
    <property type="component" value="Unplaced"/>
</dbReference>
<reference evidence="5" key="1">
    <citation type="submission" date="2025-08" db="UniProtKB">
        <authorList>
            <consortium name="RefSeq"/>
        </authorList>
    </citation>
    <scope>IDENTIFICATION</scope>
    <source>
        <tissue evidence="5">Gonad</tissue>
    </source>
</reference>
<evidence type="ECO:0000313" key="5">
    <source>
        <dbReference type="RefSeq" id="XP_019630949.1"/>
    </source>
</evidence>
<evidence type="ECO:0000256" key="3">
    <source>
        <dbReference type="SAM" id="SignalP"/>
    </source>
</evidence>
<keyword evidence="3" id="KW-0732">Signal</keyword>
<dbReference type="GeneID" id="109474909"/>
<feature type="compositionally biased region" description="Polar residues" evidence="1">
    <location>
        <begin position="627"/>
        <end position="650"/>
    </location>
</feature>
<protein>
    <submittedName>
        <fullName evidence="5">Uncharacterized protein LOC109474909 isoform X1</fullName>
    </submittedName>
</protein>
<feature type="compositionally biased region" description="Polar residues" evidence="1">
    <location>
        <begin position="605"/>
        <end position="614"/>
    </location>
</feature>
<keyword evidence="2" id="KW-1133">Transmembrane helix</keyword>
<feature type="region of interest" description="Disordered" evidence="1">
    <location>
        <begin position="246"/>
        <end position="285"/>
    </location>
</feature>
<feature type="compositionally biased region" description="Polar residues" evidence="1">
    <location>
        <begin position="491"/>
        <end position="505"/>
    </location>
</feature>
<keyword evidence="4" id="KW-1185">Reference proteome</keyword>
<gene>
    <name evidence="5" type="primary">LOC109474909</name>
</gene>
<accession>A0A6P4ZAM8</accession>
<sequence>MSQRKSAVLLSIWIWIWLWNQSFSTATFNVTRTDRDYFSVQTVDGERCPAGVDDFCLSRDARGAHVFTDVDGNRSCACMCKNRDTYMSDVRRCSRAVEECKLQFEVGDGEQIYIMQDPPEGRQQHNYVLDWDEVDWTNDGYGPGRDWTCSVSSQRFLEDGRWRPFSCLGEGVEDDFVKVNRPRPGRAWFLVFQFGPYHSQFGGLLIKVEINCHNPDRGKGREGEETDDQEPDTTCIVFKTRGTRLHIPGTPCETDVEPTHPPTPPPTHTTVTREGPQPTEKGSPVFTPTFLYTTRTQQSLSTETVTLSNTTGMMMASDDTGNNSGLIAGTVIGVLLAAVLSLGVVILVYRRKKRKRFSKLDTRQSHNRINTSRVENPSYEDAIFQNGRTSVLSEGLLHSVEHNDDDHSEEGNVENEIYEGVRNGLPDNPYDEPLDNADDSQRVEQGRPLNISGPQISRFSIPREDVYIPIGGHLNTVSSHVPTHIDLPVTANRNTSNSNGYQSLNRPLVETDQPPSSPVYATPDVGHVYTSLSPPLHNHGYTEPTVPPYLLPDITRNPPSQNHGYDEPNIVSPYALPDISTPNQGSDYQTPKPQNHYESLEDQDGSSLKGNSETSFDHPYTVLQGPDSPTTAAPNVGLTFSQTDVASHSS</sequence>
<dbReference type="AlphaFoldDB" id="A0A6P4ZAM8"/>
<keyword evidence="2" id="KW-0812">Transmembrane</keyword>
<dbReference type="OrthoDB" id="9998617at2759"/>
<evidence type="ECO:0000256" key="2">
    <source>
        <dbReference type="SAM" id="Phobius"/>
    </source>
</evidence>
<evidence type="ECO:0000256" key="1">
    <source>
        <dbReference type="SAM" id="MobiDB-lite"/>
    </source>
</evidence>
<feature type="transmembrane region" description="Helical" evidence="2">
    <location>
        <begin position="326"/>
        <end position="349"/>
    </location>
</feature>
<dbReference type="RefSeq" id="XP_019630949.1">
    <property type="nucleotide sequence ID" value="XM_019775390.1"/>
</dbReference>
<feature type="compositionally biased region" description="Polar residues" evidence="1">
    <location>
        <begin position="580"/>
        <end position="597"/>
    </location>
</feature>
<name>A0A6P4ZAM8_BRABE</name>
<feature type="region of interest" description="Disordered" evidence="1">
    <location>
        <begin position="490"/>
        <end position="650"/>
    </location>
</feature>
<proteinExistence type="predicted"/>
<dbReference type="KEGG" id="bbel:109474909"/>
<feature type="chain" id="PRO_5027731599" evidence="3">
    <location>
        <begin position="27"/>
        <end position="650"/>
    </location>
</feature>